<evidence type="ECO:0000259" key="12">
    <source>
        <dbReference type="PROSITE" id="PS51084"/>
    </source>
</evidence>
<comment type="cofactor">
    <cofactor evidence="10">
        <name>Zn(2+)</name>
        <dbReference type="ChEBI" id="CHEBI:29105"/>
    </cofactor>
    <text evidence="10">Binds 1 zinc ion per subunit.</text>
</comment>
<dbReference type="Gene3D" id="3.30.428.10">
    <property type="entry name" value="HIT-like"/>
    <property type="match status" value="2"/>
</dbReference>
<dbReference type="InterPro" id="IPR005849">
    <property type="entry name" value="GalP_Utransf_N"/>
</dbReference>
<evidence type="ECO:0000256" key="10">
    <source>
        <dbReference type="PIRSR" id="PIRSR000808-3"/>
    </source>
</evidence>
<evidence type="ECO:0000256" key="1">
    <source>
        <dbReference type="ARBA" id="ARBA00010951"/>
    </source>
</evidence>
<dbReference type="Pfam" id="PF02744">
    <property type="entry name" value="GalP_UDP_tr_C"/>
    <property type="match status" value="1"/>
</dbReference>
<dbReference type="PANTHER" id="PTHR42763:SF2">
    <property type="entry name" value="ADP-GLUCOSE PHOSPHORYLASE"/>
    <property type="match status" value="1"/>
</dbReference>
<keyword evidence="6" id="KW-0299">Galactose metabolism</keyword>
<keyword evidence="2 13" id="KW-0808">Transferase</keyword>
<keyword evidence="5 10" id="KW-0862">Zinc</keyword>
<dbReference type="SUPFAM" id="SSF54197">
    <property type="entry name" value="HIT-like"/>
    <property type="match status" value="2"/>
</dbReference>
<feature type="active site" description="Tele-UMP-histidine intermediate" evidence="9">
    <location>
        <position position="172"/>
    </location>
</feature>
<dbReference type="GO" id="GO:0008108">
    <property type="term" value="F:UDP-glucose:hexose-1-phosphate uridylyltransferase activity"/>
    <property type="evidence" value="ECO:0007669"/>
    <property type="project" value="UniProtKB-UniRule"/>
</dbReference>
<dbReference type="InterPro" id="IPR001937">
    <property type="entry name" value="GalP_UDPtransf1"/>
</dbReference>
<dbReference type="PANTHER" id="PTHR42763">
    <property type="entry name" value="ADP-GLUCOSE PHOSPHORYLASE"/>
    <property type="match status" value="1"/>
</dbReference>
<reference evidence="13 14" key="1">
    <citation type="submission" date="2012-05" db="EMBL/GenBank/DDBJ databases">
        <title>Finished chromosome of genome of Oscillatoria sp. PCC 7112.</title>
        <authorList>
            <consortium name="US DOE Joint Genome Institute"/>
            <person name="Gugger M."/>
            <person name="Coursin T."/>
            <person name="Rippka R."/>
            <person name="Tandeau De Marsac N."/>
            <person name="Huntemann M."/>
            <person name="Wei C.-L."/>
            <person name="Han J."/>
            <person name="Detter J.C."/>
            <person name="Han C."/>
            <person name="Tapia R."/>
            <person name="Davenport K."/>
            <person name="Daligault H."/>
            <person name="Erkkila T."/>
            <person name="Gu W."/>
            <person name="Munk A.C.C."/>
            <person name="Teshima H."/>
            <person name="Xu Y."/>
            <person name="Chain P."/>
            <person name="Chen A."/>
            <person name="Krypides N."/>
            <person name="Mavromatis K."/>
            <person name="Markowitz V."/>
            <person name="Szeto E."/>
            <person name="Ivanova N."/>
            <person name="Mikhailova N."/>
            <person name="Ovchinnikova G."/>
            <person name="Pagani I."/>
            <person name="Pati A."/>
            <person name="Goodwin L."/>
            <person name="Peters L."/>
            <person name="Pitluck S."/>
            <person name="Woyke T."/>
            <person name="Kerfeld C."/>
        </authorList>
    </citation>
    <scope>NUCLEOTIDE SEQUENCE [LARGE SCALE GENOMIC DNA]</scope>
    <source>
        <strain evidence="13 14">PCC 7112</strain>
    </source>
</reference>
<dbReference type="AlphaFoldDB" id="K9VFY6"/>
<dbReference type="eggNOG" id="COG1085">
    <property type="taxonomic scope" value="Bacteria"/>
</dbReference>
<evidence type="ECO:0000256" key="7">
    <source>
        <dbReference type="ARBA" id="ARBA00023277"/>
    </source>
</evidence>
<evidence type="ECO:0000256" key="11">
    <source>
        <dbReference type="PROSITE-ProRule" id="PRU00464"/>
    </source>
</evidence>
<feature type="domain" description="HIT" evidence="12">
    <location>
        <begin position="203"/>
        <end position="314"/>
    </location>
</feature>
<evidence type="ECO:0000256" key="2">
    <source>
        <dbReference type="ARBA" id="ARBA00022679"/>
    </source>
</evidence>
<dbReference type="InterPro" id="IPR053177">
    <property type="entry name" value="ADP-glucose_phosphorylase"/>
</dbReference>
<dbReference type="STRING" id="179408.Osc7112_1646"/>
<evidence type="ECO:0000313" key="14">
    <source>
        <dbReference type="Proteomes" id="UP000010478"/>
    </source>
</evidence>
<evidence type="ECO:0000313" key="13">
    <source>
        <dbReference type="EMBL" id="AFZ06145.1"/>
    </source>
</evidence>
<feature type="binding site" evidence="10">
    <location>
        <position position="47"/>
    </location>
    <ligand>
        <name>Zn(2+)</name>
        <dbReference type="ChEBI" id="CHEBI:29105"/>
    </ligand>
</feature>
<dbReference type="KEGG" id="oni:Osc7112_1646"/>
<dbReference type="RefSeq" id="WP_015175463.1">
    <property type="nucleotide sequence ID" value="NC_019729.1"/>
</dbReference>
<keyword evidence="3 13" id="KW-0548">Nucleotidyltransferase</keyword>
<dbReference type="UniPathway" id="UPA00214"/>
<accession>K9VFY6</accession>
<evidence type="ECO:0000256" key="6">
    <source>
        <dbReference type="ARBA" id="ARBA00023144"/>
    </source>
</evidence>
<dbReference type="EMBL" id="CP003614">
    <property type="protein sequence ID" value="AFZ06145.1"/>
    <property type="molecule type" value="Genomic_DNA"/>
</dbReference>
<feature type="binding site" evidence="10">
    <location>
        <position position="170"/>
    </location>
    <ligand>
        <name>Zn(2+)</name>
        <dbReference type="ChEBI" id="CHEBI:29105"/>
    </ligand>
</feature>
<dbReference type="InterPro" id="IPR011146">
    <property type="entry name" value="HIT-like"/>
</dbReference>
<dbReference type="Pfam" id="PF01087">
    <property type="entry name" value="GalP_UDP_transf"/>
    <property type="match status" value="1"/>
</dbReference>
<protein>
    <recommendedName>
        <fullName evidence="8">Galactose-1-phosphate uridylyltransferase</fullName>
        <ecNumber evidence="8">2.7.7.12</ecNumber>
    </recommendedName>
</protein>
<dbReference type="EC" id="2.7.7.12" evidence="8"/>
<dbReference type="PIRSF" id="PIRSF000808">
    <property type="entry name" value="GalT"/>
    <property type="match status" value="1"/>
</dbReference>
<gene>
    <name evidence="13" type="ORF">Osc7112_1646</name>
</gene>
<comment type="caution">
    <text evidence="11">Lacks conserved residue(s) required for the propagation of feature annotation.</text>
</comment>
<dbReference type="PATRIC" id="fig|179408.3.peg.1999"/>
<keyword evidence="7" id="KW-0119">Carbohydrate metabolism</keyword>
<feature type="binding site" evidence="10">
    <location>
        <position position="119"/>
    </location>
    <ligand>
        <name>Zn(2+)</name>
        <dbReference type="ChEBI" id="CHEBI:29105"/>
    </ligand>
</feature>
<evidence type="ECO:0000256" key="4">
    <source>
        <dbReference type="ARBA" id="ARBA00022723"/>
    </source>
</evidence>
<proteinExistence type="inferred from homology"/>
<evidence type="ECO:0000256" key="5">
    <source>
        <dbReference type="ARBA" id="ARBA00022833"/>
    </source>
</evidence>
<comment type="similarity">
    <text evidence="1">Belongs to the galactose-1-phosphate uridylyltransferase type 1 family.</text>
</comment>
<organism evidence="13 14">
    <name type="scientific">Phormidium nigroviride PCC 7112</name>
    <dbReference type="NCBI Taxonomy" id="179408"/>
    <lineage>
        <taxon>Bacteria</taxon>
        <taxon>Bacillati</taxon>
        <taxon>Cyanobacteriota</taxon>
        <taxon>Cyanophyceae</taxon>
        <taxon>Oscillatoriophycideae</taxon>
        <taxon>Oscillatoriales</taxon>
        <taxon>Oscillatoriaceae</taxon>
        <taxon>Phormidium</taxon>
    </lineage>
</organism>
<keyword evidence="4 10" id="KW-0479">Metal-binding</keyword>
<dbReference type="PROSITE" id="PS51084">
    <property type="entry name" value="HIT_2"/>
    <property type="match status" value="1"/>
</dbReference>
<sequence length="348" mass="39554">MSELRQNLITRDWVIIATERAKRPDQFANPKKCETLVPPHRADCPFCVGNEEDATLETCRLGDSLRDSFASRTAWKVRAIPNKYPALSPTAEWMRISSGIHRRMAGIGVHEVIVEHPRHDLTTALLSIEEVANILLVYRQRYVEIRKNPHIETIIIFKNHGESAGTSLEHPHSQIAATPVVPSQFRSRIDEAIRYFDDTGECLFCRTVEDELAARERVICESKDFVAFIPYAALSPFHTWIFPRRHSSSFDDLTDGEITDLADTLKTVLAKLYYGLNNPDYNYTIRSMPIAEGGTKYFHWYIAIIPRVTKQAGFELGSGMFINTALPEESAAFLRSIEIPRDSNFSPI</sequence>
<dbReference type="OrthoDB" id="9769064at2"/>
<dbReference type="InterPro" id="IPR036265">
    <property type="entry name" value="HIT-like_sf"/>
</dbReference>
<keyword evidence="14" id="KW-1185">Reference proteome</keyword>
<evidence type="ECO:0000256" key="8">
    <source>
        <dbReference type="NCBIfam" id="TIGR00209"/>
    </source>
</evidence>
<dbReference type="NCBIfam" id="TIGR00209">
    <property type="entry name" value="galT_1"/>
    <property type="match status" value="1"/>
</dbReference>
<evidence type="ECO:0000256" key="3">
    <source>
        <dbReference type="ARBA" id="ARBA00022695"/>
    </source>
</evidence>
<name>K9VFY6_9CYAN</name>
<dbReference type="InterPro" id="IPR005850">
    <property type="entry name" value="GalP_Utransf_C"/>
</dbReference>
<dbReference type="Proteomes" id="UP000010478">
    <property type="component" value="Chromosome"/>
</dbReference>
<evidence type="ECO:0000256" key="9">
    <source>
        <dbReference type="PIRSR" id="PIRSR000808-1"/>
    </source>
</evidence>
<feature type="binding site" evidence="10">
    <location>
        <position position="44"/>
    </location>
    <ligand>
        <name>Zn(2+)</name>
        <dbReference type="ChEBI" id="CHEBI:29105"/>
    </ligand>
</feature>
<dbReference type="GO" id="GO:0006012">
    <property type="term" value="P:galactose metabolic process"/>
    <property type="evidence" value="ECO:0007669"/>
    <property type="project" value="UniProtKB-UniRule"/>
</dbReference>
<dbReference type="GO" id="GO:0008270">
    <property type="term" value="F:zinc ion binding"/>
    <property type="evidence" value="ECO:0007669"/>
    <property type="project" value="InterPro"/>
</dbReference>
<dbReference type="HOGENOM" id="CLU_029960_1_0_3"/>